<organism evidence="1">
    <name type="scientific">Myoviridae sp. ctp4Q36</name>
    <dbReference type="NCBI Taxonomy" id="2827708"/>
    <lineage>
        <taxon>Viruses</taxon>
        <taxon>Duplodnaviria</taxon>
        <taxon>Heunggongvirae</taxon>
        <taxon>Uroviricota</taxon>
        <taxon>Caudoviricetes</taxon>
    </lineage>
</organism>
<name>A0A8S5T183_9CAUD</name>
<sequence length="176" mass="20065">MLYHTKDKTSDLQKAVLASITPHPMARKDWARNQEQIRLAVFKTWASSQRIPTNEEIAKLTGLHVKTVRKHWRDYDPEEMKVILRESASTLLRPMLFGMYNGAMKGKADCARVIMELAGVAEKQDTTINITNNNAQVTKLDEQEVVSIEEKIKKIGRRMARDVELGVENSDADTQQ</sequence>
<reference evidence="1" key="1">
    <citation type="journal article" date="2021" name="Proc. Natl. Acad. Sci. U.S.A.">
        <title>A Catalog of Tens of Thousands of Viruses from Human Metagenomes Reveals Hidden Associations with Chronic Diseases.</title>
        <authorList>
            <person name="Tisza M.J."/>
            <person name="Buck C.B."/>
        </authorList>
    </citation>
    <scope>NUCLEOTIDE SEQUENCE</scope>
    <source>
        <strain evidence="1">Ctp4Q36</strain>
    </source>
</reference>
<proteinExistence type="predicted"/>
<dbReference type="EMBL" id="BK032725">
    <property type="protein sequence ID" value="DAF56982.1"/>
    <property type="molecule type" value="Genomic_DNA"/>
</dbReference>
<evidence type="ECO:0000313" key="1">
    <source>
        <dbReference type="EMBL" id="DAF56982.1"/>
    </source>
</evidence>
<accession>A0A8S5T183</accession>
<protein>
    <submittedName>
        <fullName evidence="1">DNA-packaging protein small subunit</fullName>
    </submittedName>
</protein>